<dbReference type="InterPro" id="IPR036291">
    <property type="entry name" value="NAD(P)-bd_dom_sf"/>
</dbReference>
<evidence type="ECO:0000256" key="1">
    <source>
        <dbReference type="ARBA" id="ARBA00006484"/>
    </source>
</evidence>
<dbReference type="Gene3D" id="3.40.50.720">
    <property type="entry name" value="NAD(P)-binding Rossmann-like Domain"/>
    <property type="match status" value="1"/>
</dbReference>
<evidence type="ECO:0000256" key="2">
    <source>
        <dbReference type="ARBA" id="ARBA00023002"/>
    </source>
</evidence>
<keyword evidence="2" id="KW-0560">Oxidoreductase</keyword>
<dbReference type="STRING" id="1423726.FC07_GL000201"/>
<dbReference type="EMBL" id="AZDA01000081">
    <property type="protein sequence ID" value="KRK35210.1"/>
    <property type="molecule type" value="Genomic_DNA"/>
</dbReference>
<evidence type="ECO:0000259" key="3">
    <source>
        <dbReference type="SMART" id="SM00822"/>
    </source>
</evidence>
<dbReference type="PATRIC" id="fig|1423726.3.peg.211"/>
<protein>
    <submittedName>
        <fullName evidence="4">Short-chain dehydrogenase reductase SDR</fullName>
    </submittedName>
</protein>
<dbReference type="PANTHER" id="PTHR43639:SF9">
    <property type="entry name" value="BLL5898 PROTEIN"/>
    <property type="match status" value="1"/>
</dbReference>
<dbReference type="SUPFAM" id="SSF51735">
    <property type="entry name" value="NAD(P)-binding Rossmann-fold domains"/>
    <property type="match status" value="1"/>
</dbReference>
<comment type="similarity">
    <text evidence="1">Belongs to the short-chain dehydrogenases/reductases (SDR) family.</text>
</comment>
<accession>A0A0R1GVF8</accession>
<comment type="caution">
    <text evidence="4">The sequence shown here is derived from an EMBL/GenBank/DDBJ whole genome shotgun (WGS) entry which is preliminary data.</text>
</comment>
<dbReference type="FunFam" id="3.40.50.720:FF:000084">
    <property type="entry name" value="Short-chain dehydrogenase reductase"/>
    <property type="match status" value="1"/>
</dbReference>
<dbReference type="InterPro" id="IPR002347">
    <property type="entry name" value="SDR_fam"/>
</dbReference>
<proteinExistence type="inferred from homology"/>
<dbReference type="OrthoDB" id="9803333at2"/>
<dbReference type="PANTHER" id="PTHR43639">
    <property type="entry name" value="OXIDOREDUCTASE, SHORT-CHAIN DEHYDROGENASE/REDUCTASE FAMILY (AFU_ORTHOLOGUE AFUA_5G02870)"/>
    <property type="match status" value="1"/>
</dbReference>
<dbReference type="AlphaFoldDB" id="A0A0R1GVF8"/>
<dbReference type="InterPro" id="IPR057326">
    <property type="entry name" value="KR_dom"/>
</dbReference>
<dbReference type="PROSITE" id="PS00061">
    <property type="entry name" value="ADH_SHORT"/>
    <property type="match status" value="1"/>
</dbReference>
<dbReference type="GO" id="GO:0008206">
    <property type="term" value="P:bile acid metabolic process"/>
    <property type="evidence" value="ECO:0007669"/>
    <property type="project" value="UniProtKB-ARBA"/>
</dbReference>
<dbReference type="Proteomes" id="UP000051461">
    <property type="component" value="Unassembled WGS sequence"/>
</dbReference>
<name>A0A0R1GVF8_9LACO</name>
<evidence type="ECO:0000313" key="5">
    <source>
        <dbReference type="Proteomes" id="UP000051461"/>
    </source>
</evidence>
<evidence type="ECO:0000313" key="4">
    <source>
        <dbReference type="EMBL" id="KRK35210.1"/>
    </source>
</evidence>
<reference evidence="4 5" key="1">
    <citation type="journal article" date="2015" name="Genome Announc.">
        <title>Expanding the biotechnology potential of lactobacilli through comparative genomics of 213 strains and associated genera.</title>
        <authorList>
            <person name="Sun Z."/>
            <person name="Harris H.M."/>
            <person name="McCann A."/>
            <person name="Guo C."/>
            <person name="Argimon S."/>
            <person name="Zhang W."/>
            <person name="Yang X."/>
            <person name="Jeffery I.B."/>
            <person name="Cooney J.C."/>
            <person name="Kagawa T.F."/>
            <person name="Liu W."/>
            <person name="Song Y."/>
            <person name="Salvetti E."/>
            <person name="Wrobel A."/>
            <person name="Rasinkangas P."/>
            <person name="Parkhill J."/>
            <person name="Rea M.C."/>
            <person name="O'Sullivan O."/>
            <person name="Ritari J."/>
            <person name="Douillard F.P."/>
            <person name="Paul Ross R."/>
            <person name="Yang R."/>
            <person name="Briner A.E."/>
            <person name="Felis G.E."/>
            <person name="de Vos W.M."/>
            <person name="Barrangou R."/>
            <person name="Klaenhammer T.R."/>
            <person name="Caufield P.W."/>
            <person name="Cui Y."/>
            <person name="Zhang H."/>
            <person name="O'Toole P.W."/>
        </authorList>
    </citation>
    <scope>NUCLEOTIDE SEQUENCE [LARGE SCALE GENOMIC DNA]</scope>
    <source>
        <strain evidence="4 5">DSM 20003</strain>
    </source>
</reference>
<gene>
    <name evidence="4" type="ORF">FC07_GL000201</name>
</gene>
<dbReference type="CDD" id="cd05233">
    <property type="entry name" value="SDR_c"/>
    <property type="match status" value="1"/>
</dbReference>
<dbReference type="PRINTS" id="PR00081">
    <property type="entry name" value="GDHRDH"/>
</dbReference>
<dbReference type="Pfam" id="PF13561">
    <property type="entry name" value="adh_short_C2"/>
    <property type="match status" value="1"/>
</dbReference>
<dbReference type="SMART" id="SM00822">
    <property type="entry name" value="PKS_KR"/>
    <property type="match status" value="1"/>
</dbReference>
<dbReference type="PRINTS" id="PR00080">
    <property type="entry name" value="SDRFAMILY"/>
</dbReference>
<feature type="domain" description="Ketoreductase" evidence="3">
    <location>
        <begin position="10"/>
        <end position="186"/>
    </location>
</feature>
<keyword evidence="5" id="KW-1185">Reference proteome</keyword>
<organism evidence="4 5">
    <name type="scientific">Loigolactobacillus bifermentans DSM 20003</name>
    <dbReference type="NCBI Taxonomy" id="1423726"/>
    <lineage>
        <taxon>Bacteria</taxon>
        <taxon>Bacillati</taxon>
        <taxon>Bacillota</taxon>
        <taxon>Bacilli</taxon>
        <taxon>Lactobacillales</taxon>
        <taxon>Lactobacillaceae</taxon>
        <taxon>Loigolactobacillus</taxon>
    </lineage>
</organism>
<dbReference type="InterPro" id="IPR020904">
    <property type="entry name" value="Sc_DH/Rdtase_CS"/>
</dbReference>
<sequence>MTNAYDLKDKVVLMTGGGSGIGREIVKQFLANGAKVALAGRRIKKLQETVSGYPKTCVLPIGADISKPETAQQLVLETENHFGRIDIVVSDAAAYTNATLSDTTEEAWQRVRSTNIDGFFYLAKAAYPALKKTRGNFVAISSVSGAGGDWAQAVYNASKHAINGFVRSLALDWGADGVRINAVAPALTLTEMTKGIGQSDEQLSPYVNRIPLARPAHPEDIAPAVLFLASDDANYITGSILTVDGGTSASTGQPHLD</sequence>
<dbReference type="GO" id="GO:0016491">
    <property type="term" value="F:oxidoreductase activity"/>
    <property type="evidence" value="ECO:0007669"/>
    <property type="project" value="UniProtKB-KW"/>
</dbReference>
<dbReference type="RefSeq" id="WP_057904764.1">
    <property type="nucleotide sequence ID" value="NZ_AZDA01000081.1"/>
</dbReference>